<dbReference type="InterPro" id="IPR006169">
    <property type="entry name" value="GTP1_OBG_dom"/>
</dbReference>
<feature type="domain" description="Obg" evidence="6">
    <location>
        <begin position="1"/>
        <end position="55"/>
    </location>
</feature>
<feature type="region of interest" description="Disordered" evidence="4">
    <location>
        <begin position="101"/>
        <end position="124"/>
    </location>
</feature>
<evidence type="ECO:0000256" key="1">
    <source>
        <dbReference type="ARBA" id="ARBA00022741"/>
    </source>
</evidence>
<evidence type="ECO:0000256" key="3">
    <source>
        <dbReference type="ARBA" id="ARBA00023134"/>
    </source>
</evidence>
<dbReference type="Gene3D" id="3.40.50.300">
    <property type="entry name" value="P-loop containing nucleotide triphosphate hydrolases"/>
    <property type="match status" value="1"/>
</dbReference>
<evidence type="ECO:0000313" key="8">
    <source>
        <dbReference type="Proteomes" id="UP000229574"/>
    </source>
</evidence>
<evidence type="ECO:0000259" key="5">
    <source>
        <dbReference type="PROSITE" id="PS51710"/>
    </source>
</evidence>
<keyword evidence="2" id="KW-0460">Magnesium</keyword>
<evidence type="ECO:0000256" key="2">
    <source>
        <dbReference type="ARBA" id="ARBA00022842"/>
    </source>
</evidence>
<organism evidence="7 8">
    <name type="scientific">Candidatus Collierbacteria bacterium CG09_land_8_20_14_0_10_46_12</name>
    <dbReference type="NCBI Taxonomy" id="1974533"/>
    <lineage>
        <taxon>Bacteria</taxon>
        <taxon>Candidatus Collieribacteriota</taxon>
    </lineage>
</organism>
<comment type="caution">
    <text evidence="7">The sequence shown here is derived from an EMBL/GenBank/DDBJ whole genome shotgun (WGS) entry which is preliminary data.</text>
</comment>
<evidence type="ECO:0000256" key="4">
    <source>
        <dbReference type="SAM" id="MobiDB-lite"/>
    </source>
</evidence>
<dbReference type="EMBL" id="PEYY01000066">
    <property type="protein sequence ID" value="PIS18025.1"/>
    <property type="molecule type" value="Genomic_DNA"/>
</dbReference>
<dbReference type="InterPro" id="IPR045086">
    <property type="entry name" value="OBG_GTPase"/>
</dbReference>
<feature type="non-terminal residue" evidence="7">
    <location>
        <position position="1"/>
    </location>
</feature>
<evidence type="ECO:0000259" key="6">
    <source>
        <dbReference type="PROSITE" id="PS51883"/>
    </source>
</evidence>
<dbReference type="Proteomes" id="UP000229574">
    <property type="component" value="Unassembled WGS sequence"/>
</dbReference>
<sequence>IVDMVKHGQRFEAAWGGRGGRGNFQFRSSTNQTPKEFEPGKPGDEKWLLLEMKVVASIGIVGLPNVGKSSLLKALTNANPKIAGYPFTTLEPNLGVLKLRAGGHGGPPNRTGENGGPPNRTGENMVSPLRDGHKYLTLVDVPGVVEDAWEGKGIGPWFLRHLERTDTLIHVLAPSVEGTEPARSLLAGQLIHDYQIVRKELEKYGHGLPEKKEIVVVNKKELVDSSWQVEVGIEFAKKTHKELVWVSAASNEIGELVAKLS</sequence>
<dbReference type="InterPro" id="IPR027417">
    <property type="entry name" value="P-loop_NTPase"/>
</dbReference>
<evidence type="ECO:0008006" key="9">
    <source>
        <dbReference type="Google" id="ProtNLM"/>
    </source>
</evidence>
<keyword evidence="1" id="KW-0547">Nucleotide-binding</keyword>
<dbReference type="InterPro" id="IPR036726">
    <property type="entry name" value="GTP1_OBG_dom_sf"/>
</dbReference>
<evidence type="ECO:0000313" key="7">
    <source>
        <dbReference type="EMBL" id="PIS18025.1"/>
    </source>
</evidence>
<feature type="domain" description="OBG-type G" evidence="5">
    <location>
        <begin position="56"/>
        <end position="261"/>
    </location>
</feature>
<dbReference type="AlphaFoldDB" id="A0A2H0WZL5"/>
<dbReference type="PRINTS" id="PR00326">
    <property type="entry name" value="GTP1OBG"/>
</dbReference>
<dbReference type="PANTHER" id="PTHR11702:SF31">
    <property type="entry name" value="MITOCHONDRIAL RIBOSOME-ASSOCIATED GTPASE 2"/>
    <property type="match status" value="1"/>
</dbReference>
<dbReference type="InterPro" id="IPR006073">
    <property type="entry name" value="GTP-bd"/>
</dbReference>
<dbReference type="PROSITE" id="PS51710">
    <property type="entry name" value="G_OBG"/>
    <property type="match status" value="1"/>
</dbReference>
<dbReference type="Pfam" id="PF01018">
    <property type="entry name" value="GTP1_OBG"/>
    <property type="match status" value="1"/>
</dbReference>
<keyword evidence="3" id="KW-0342">GTP-binding</keyword>
<reference evidence="8" key="1">
    <citation type="submission" date="2017-09" db="EMBL/GenBank/DDBJ databases">
        <title>Depth-based differentiation of microbial function through sediment-hosted aquifers and enrichment of novel symbionts in the deep terrestrial subsurface.</title>
        <authorList>
            <person name="Probst A.J."/>
            <person name="Ladd B."/>
            <person name="Jarett J.K."/>
            <person name="Geller-Mcgrath D.E."/>
            <person name="Sieber C.M.K."/>
            <person name="Emerson J.B."/>
            <person name="Anantharaman K."/>
            <person name="Thomas B.C."/>
            <person name="Malmstrom R."/>
            <person name="Stieglmeier M."/>
            <person name="Klingl A."/>
            <person name="Woyke T."/>
            <person name="Ryan C.M."/>
            <person name="Banfield J.F."/>
        </authorList>
    </citation>
    <scope>NUCLEOTIDE SEQUENCE [LARGE SCALE GENOMIC DNA]</scope>
</reference>
<dbReference type="SUPFAM" id="SSF82051">
    <property type="entry name" value="Obg GTP-binding protein N-terminal domain"/>
    <property type="match status" value="1"/>
</dbReference>
<protein>
    <recommendedName>
        <fullName evidence="9">Obg family GTPase CgtA</fullName>
    </recommendedName>
</protein>
<dbReference type="Pfam" id="PF01926">
    <property type="entry name" value="MMR_HSR1"/>
    <property type="match status" value="1"/>
</dbReference>
<dbReference type="PANTHER" id="PTHR11702">
    <property type="entry name" value="DEVELOPMENTALLY REGULATED GTP-BINDING PROTEIN-RELATED"/>
    <property type="match status" value="1"/>
</dbReference>
<proteinExistence type="predicted"/>
<dbReference type="Gene3D" id="2.70.210.12">
    <property type="entry name" value="GTP1/OBG domain"/>
    <property type="match status" value="1"/>
</dbReference>
<dbReference type="SUPFAM" id="SSF52540">
    <property type="entry name" value="P-loop containing nucleoside triphosphate hydrolases"/>
    <property type="match status" value="1"/>
</dbReference>
<dbReference type="PROSITE" id="PS51883">
    <property type="entry name" value="OBG"/>
    <property type="match status" value="1"/>
</dbReference>
<dbReference type="InterPro" id="IPR031167">
    <property type="entry name" value="G_OBG"/>
</dbReference>
<dbReference type="GO" id="GO:0003924">
    <property type="term" value="F:GTPase activity"/>
    <property type="evidence" value="ECO:0007669"/>
    <property type="project" value="InterPro"/>
</dbReference>
<dbReference type="GO" id="GO:0005525">
    <property type="term" value="F:GTP binding"/>
    <property type="evidence" value="ECO:0007669"/>
    <property type="project" value="UniProtKB-KW"/>
</dbReference>
<accession>A0A2H0WZL5</accession>
<gene>
    <name evidence="7" type="ORF">COT54_01490</name>
</gene>
<name>A0A2H0WZL5_9BACT</name>
<dbReference type="GO" id="GO:0042254">
    <property type="term" value="P:ribosome biogenesis"/>
    <property type="evidence" value="ECO:0007669"/>
    <property type="project" value="UniProtKB-UniRule"/>
</dbReference>